<proteinExistence type="predicted"/>
<keyword evidence="4 5" id="KW-0472">Membrane</keyword>
<feature type="transmembrane region" description="Helical" evidence="5">
    <location>
        <begin position="12"/>
        <end position="30"/>
    </location>
</feature>
<reference evidence="8" key="1">
    <citation type="journal article" date="2019" name="Int. J. Syst. Evol. Microbiol.">
        <title>The Global Catalogue of Microorganisms (GCM) 10K type strain sequencing project: providing services to taxonomists for standard genome sequencing and annotation.</title>
        <authorList>
            <consortium name="The Broad Institute Genomics Platform"/>
            <consortium name="The Broad Institute Genome Sequencing Center for Infectious Disease"/>
            <person name="Wu L."/>
            <person name="Ma J."/>
        </authorList>
    </citation>
    <scope>NUCLEOTIDE SEQUENCE [LARGE SCALE GENOMIC DNA]</scope>
    <source>
        <strain evidence="8">CCUG 60559</strain>
    </source>
</reference>
<feature type="transmembrane region" description="Helical" evidence="5">
    <location>
        <begin position="66"/>
        <end position="97"/>
    </location>
</feature>
<feature type="transmembrane region" description="Helical" evidence="5">
    <location>
        <begin position="170"/>
        <end position="190"/>
    </location>
</feature>
<dbReference type="EMBL" id="JBHTBD010000001">
    <property type="protein sequence ID" value="MFC7293870.1"/>
    <property type="molecule type" value="Genomic_DNA"/>
</dbReference>
<dbReference type="RefSeq" id="WP_100687152.1">
    <property type="nucleotide sequence ID" value="NZ_JBHTBD010000001.1"/>
</dbReference>
<evidence type="ECO:0000256" key="3">
    <source>
        <dbReference type="ARBA" id="ARBA00022989"/>
    </source>
</evidence>
<keyword evidence="2 5" id="KW-0812">Transmembrane</keyword>
<keyword evidence="8" id="KW-1185">Reference proteome</keyword>
<feature type="transmembrane region" description="Helical" evidence="5">
    <location>
        <begin position="234"/>
        <end position="252"/>
    </location>
</feature>
<evidence type="ECO:0000256" key="2">
    <source>
        <dbReference type="ARBA" id="ARBA00022692"/>
    </source>
</evidence>
<evidence type="ECO:0000313" key="8">
    <source>
        <dbReference type="Proteomes" id="UP001596506"/>
    </source>
</evidence>
<feature type="transmembrane region" description="Helical" evidence="5">
    <location>
        <begin position="363"/>
        <end position="392"/>
    </location>
</feature>
<accession>A0ABW2ISW6</accession>
<evidence type="ECO:0000256" key="5">
    <source>
        <dbReference type="SAM" id="Phobius"/>
    </source>
</evidence>
<feature type="transmembrane region" description="Helical" evidence="5">
    <location>
        <begin position="196"/>
        <end position="227"/>
    </location>
</feature>
<dbReference type="Proteomes" id="UP001596506">
    <property type="component" value="Unassembled WGS sequence"/>
</dbReference>
<feature type="transmembrane region" description="Helical" evidence="5">
    <location>
        <begin position="337"/>
        <end position="356"/>
    </location>
</feature>
<feature type="domain" description="O-antigen ligase-related" evidence="6">
    <location>
        <begin position="197"/>
        <end position="350"/>
    </location>
</feature>
<gene>
    <name evidence="7" type="ORF">ACFQQA_03930</name>
</gene>
<organism evidence="7 8">
    <name type="scientific">Marinobacter aromaticivorans</name>
    <dbReference type="NCBI Taxonomy" id="1494078"/>
    <lineage>
        <taxon>Bacteria</taxon>
        <taxon>Pseudomonadati</taxon>
        <taxon>Pseudomonadota</taxon>
        <taxon>Gammaproteobacteria</taxon>
        <taxon>Pseudomonadales</taxon>
        <taxon>Marinobacteraceae</taxon>
        <taxon>Marinobacter</taxon>
    </lineage>
</organism>
<comment type="caution">
    <text evidence="7">The sequence shown here is derived from an EMBL/GenBank/DDBJ whole genome shotgun (WGS) entry which is preliminary data.</text>
</comment>
<sequence length="412" mass="46671">MIISKTFNPEKVFFSVFIVYYVFRFLFPAVNGLGVGTLIFGLCIYWVSVSFRYIETRMLFPAHILFLFLFCFWAITLTFFATSFSLATVIFFVYLLAFSYAAYFLSKLGAYNFVAKILLLFLGFQLFVVLGQAAKIHTGLGFDVPASSIEGIDKSYFLMTPGTFFNKNDLSAVSALSFVYFLIFGHYLGFDKKVTLGLFFSVILVLITTSRSSLLLLVLLVFIYLLFKKRRLSILLVPALISIFFGIWLILFEYREEVVLLDIIVTKIETISEIVKGGASSSNSVSIRLYSYFNFIENIGILGFGSGDLKSYGAYIPGDAPYRGMLASVPHSLVVELGYWGGWPLLILFFISILSFKMLWSLMFFIYVVAFLGLSFVSSSVIGNFAFFWVFFNGFHLCLDKSILRPKTQKAQ</sequence>
<feature type="transmembrane region" description="Helical" evidence="5">
    <location>
        <begin position="36"/>
        <end position="54"/>
    </location>
</feature>
<dbReference type="GO" id="GO:0016874">
    <property type="term" value="F:ligase activity"/>
    <property type="evidence" value="ECO:0007669"/>
    <property type="project" value="UniProtKB-KW"/>
</dbReference>
<comment type="subcellular location">
    <subcellularLocation>
        <location evidence="1">Membrane</location>
        <topology evidence="1">Multi-pass membrane protein</topology>
    </subcellularLocation>
</comment>
<name>A0ABW2ISW6_9GAMM</name>
<feature type="transmembrane region" description="Helical" evidence="5">
    <location>
        <begin position="109"/>
        <end position="130"/>
    </location>
</feature>
<protein>
    <submittedName>
        <fullName evidence="7">O-antigen ligase family protein</fullName>
    </submittedName>
</protein>
<dbReference type="InterPro" id="IPR007016">
    <property type="entry name" value="O-antigen_ligase-rel_domated"/>
</dbReference>
<evidence type="ECO:0000313" key="7">
    <source>
        <dbReference type="EMBL" id="MFC7293870.1"/>
    </source>
</evidence>
<keyword evidence="3 5" id="KW-1133">Transmembrane helix</keyword>
<evidence type="ECO:0000259" key="6">
    <source>
        <dbReference type="Pfam" id="PF04932"/>
    </source>
</evidence>
<dbReference type="Pfam" id="PF04932">
    <property type="entry name" value="Wzy_C"/>
    <property type="match status" value="1"/>
</dbReference>
<keyword evidence="7" id="KW-0436">Ligase</keyword>
<evidence type="ECO:0000256" key="4">
    <source>
        <dbReference type="ARBA" id="ARBA00023136"/>
    </source>
</evidence>
<evidence type="ECO:0000256" key="1">
    <source>
        <dbReference type="ARBA" id="ARBA00004141"/>
    </source>
</evidence>